<dbReference type="Pfam" id="PF02114">
    <property type="entry name" value="Phosducin"/>
    <property type="match status" value="1"/>
</dbReference>
<gene>
    <name evidence="4" type="ORF">Plec18167_008908</name>
</gene>
<feature type="region of interest" description="Disordered" evidence="2">
    <location>
        <begin position="107"/>
        <end position="136"/>
    </location>
</feature>
<organism evidence="4 5">
    <name type="scientific">Paecilomyces lecythidis</name>
    <dbReference type="NCBI Taxonomy" id="3004212"/>
    <lineage>
        <taxon>Eukaryota</taxon>
        <taxon>Fungi</taxon>
        <taxon>Dikarya</taxon>
        <taxon>Ascomycota</taxon>
        <taxon>Pezizomycotina</taxon>
        <taxon>Eurotiomycetes</taxon>
        <taxon>Eurotiomycetidae</taxon>
        <taxon>Eurotiales</taxon>
        <taxon>Thermoascaceae</taxon>
        <taxon>Paecilomyces</taxon>
    </lineage>
</organism>
<feature type="domain" description="Phosducin" evidence="3">
    <location>
        <begin position="67"/>
        <end position="273"/>
    </location>
</feature>
<dbReference type="PANTHER" id="PTHR46052">
    <property type="entry name" value="PHOSDUCIN-LIKE PROTEIN"/>
    <property type="match status" value="1"/>
</dbReference>
<dbReference type="CDD" id="cd02987">
    <property type="entry name" value="Phd_like_Phd"/>
    <property type="match status" value="1"/>
</dbReference>
<evidence type="ECO:0000259" key="3">
    <source>
        <dbReference type="Pfam" id="PF02114"/>
    </source>
</evidence>
<protein>
    <recommendedName>
        <fullName evidence="3">Phosducin domain-containing protein</fullName>
    </recommendedName>
</protein>
<comment type="caution">
    <text evidence="4">The sequence shown here is derived from an EMBL/GenBank/DDBJ whole genome shotgun (WGS) entry which is preliminary data.</text>
</comment>
<evidence type="ECO:0000313" key="5">
    <source>
        <dbReference type="Proteomes" id="UP001583193"/>
    </source>
</evidence>
<dbReference type="EMBL" id="JAVDPF010000048">
    <property type="protein sequence ID" value="KAL1866774.1"/>
    <property type="molecule type" value="Genomic_DNA"/>
</dbReference>
<dbReference type="PANTHER" id="PTHR46052:SF1">
    <property type="entry name" value="PHOSDUCIN-LIKE PROTEIN"/>
    <property type="match status" value="1"/>
</dbReference>
<evidence type="ECO:0000256" key="1">
    <source>
        <dbReference type="ARBA" id="ARBA00009686"/>
    </source>
</evidence>
<feature type="region of interest" description="Disordered" evidence="2">
    <location>
        <begin position="1"/>
        <end position="77"/>
    </location>
</feature>
<evidence type="ECO:0000313" key="4">
    <source>
        <dbReference type="EMBL" id="KAL1866774.1"/>
    </source>
</evidence>
<dbReference type="InterPro" id="IPR001200">
    <property type="entry name" value="Phosducin"/>
</dbReference>
<sequence length="275" mass="31206">MSAAAQEEVDRLFNQKERYTSHPEDRDDPDDKSSSEADDEGPNYVNSDSDSDTYHNMVSRPSNYHIPTQTFNANTGPKGVIADAQSYERAKKRSFRRTLMDVTGMDHFSKPKQEAKPMRDRRSTEGSPSEEDEEFMRKWREARLQELQQRNRSKTSPSRRTYGHVEKVDANGYLDAIERAAPETVVCVCIYDPESTLSSIVEDSLVTIARKNVATRFIKLHHEIAEMENVTAPALLAYKGGDVFVSIVDIPSQLPNGRDLSPASLEDMLKLYRIL</sequence>
<proteinExistence type="inferred from homology"/>
<dbReference type="InterPro" id="IPR051499">
    <property type="entry name" value="Phosducin-like_reg"/>
</dbReference>
<accession>A0ABR3WTI4</accession>
<dbReference type="Proteomes" id="UP001583193">
    <property type="component" value="Unassembled WGS sequence"/>
</dbReference>
<evidence type="ECO:0000256" key="2">
    <source>
        <dbReference type="SAM" id="MobiDB-lite"/>
    </source>
</evidence>
<dbReference type="InterPro" id="IPR024253">
    <property type="entry name" value="Phosducin_thioredoxin-like_dom"/>
</dbReference>
<dbReference type="InterPro" id="IPR036249">
    <property type="entry name" value="Thioredoxin-like_sf"/>
</dbReference>
<keyword evidence="5" id="KW-1185">Reference proteome</keyword>
<dbReference type="Gene3D" id="3.40.30.10">
    <property type="entry name" value="Glutaredoxin"/>
    <property type="match status" value="1"/>
</dbReference>
<dbReference type="SUPFAM" id="SSF52833">
    <property type="entry name" value="Thioredoxin-like"/>
    <property type="match status" value="1"/>
</dbReference>
<name>A0ABR3WTI4_9EURO</name>
<feature type="compositionally biased region" description="Polar residues" evidence="2">
    <location>
        <begin position="44"/>
        <end position="75"/>
    </location>
</feature>
<comment type="similarity">
    <text evidence="1">Belongs to the phosducin family.</text>
</comment>
<reference evidence="4 5" key="1">
    <citation type="journal article" date="2024" name="IMA Fungus">
        <title>IMA Genome - F19 : A genome assembly and annotation guide to empower mycologists, including annotated draft genome sequences of Ceratocystis pirilliformis, Diaporthe australafricana, Fusarium ophioides, Paecilomyces lecythidis, and Sporothrix stenoceras.</title>
        <authorList>
            <person name="Aylward J."/>
            <person name="Wilson A.M."/>
            <person name="Visagie C.M."/>
            <person name="Spraker J."/>
            <person name="Barnes I."/>
            <person name="Buitendag C."/>
            <person name="Ceriani C."/>
            <person name="Del Mar Angel L."/>
            <person name="du Plessis D."/>
            <person name="Fuchs T."/>
            <person name="Gasser K."/>
            <person name="Kramer D."/>
            <person name="Li W."/>
            <person name="Munsamy K."/>
            <person name="Piso A."/>
            <person name="Price J.L."/>
            <person name="Sonnekus B."/>
            <person name="Thomas C."/>
            <person name="van der Nest A."/>
            <person name="van Dijk A."/>
            <person name="van Heerden A."/>
            <person name="van Vuuren N."/>
            <person name="Yilmaz N."/>
            <person name="Duong T.A."/>
            <person name="van der Merwe N.A."/>
            <person name="Wingfield M.J."/>
            <person name="Wingfield B.D."/>
        </authorList>
    </citation>
    <scope>NUCLEOTIDE SEQUENCE [LARGE SCALE GENOMIC DNA]</scope>
    <source>
        <strain evidence="4 5">CMW 18167</strain>
    </source>
</reference>
<feature type="compositionally biased region" description="Basic and acidic residues" evidence="2">
    <location>
        <begin position="107"/>
        <end position="124"/>
    </location>
</feature>
<feature type="compositionally biased region" description="Basic and acidic residues" evidence="2">
    <location>
        <begin position="8"/>
        <end position="35"/>
    </location>
</feature>